<keyword evidence="2 5" id="KW-0689">Ribosomal protein</keyword>
<dbReference type="InterPro" id="IPR026569">
    <property type="entry name" value="Ribosomal_bL28"/>
</dbReference>
<evidence type="ECO:0000256" key="3">
    <source>
        <dbReference type="ARBA" id="ARBA00023274"/>
    </source>
</evidence>
<evidence type="ECO:0000256" key="5">
    <source>
        <dbReference type="HAMAP-Rule" id="MF_00373"/>
    </source>
</evidence>
<comment type="caution">
    <text evidence="6">The sequence shown here is derived from an EMBL/GenBank/DDBJ whole genome shotgun (WGS) entry which is preliminary data.</text>
</comment>
<dbReference type="AlphaFoldDB" id="G6EYX8"/>
<name>G6EYX8_9PROT</name>
<evidence type="ECO:0000256" key="2">
    <source>
        <dbReference type="ARBA" id="ARBA00022980"/>
    </source>
</evidence>
<dbReference type="PANTHER" id="PTHR13528:SF2">
    <property type="entry name" value="LARGE RIBOSOMAL SUBUNIT PROTEIN BL28M"/>
    <property type="match status" value="1"/>
</dbReference>
<dbReference type="EMBL" id="AGFR01000003">
    <property type="protein sequence ID" value="EHD14716.1"/>
    <property type="molecule type" value="Genomic_DNA"/>
</dbReference>
<evidence type="ECO:0000256" key="4">
    <source>
        <dbReference type="ARBA" id="ARBA00035174"/>
    </source>
</evidence>
<dbReference type="HAMAP" id="MF_00373">
    <property type="entry name" value="Ribosomal_bL28"/>
    <property type="match status" value="1"/>
</dbReference>
<comment type="similarity">
    <text evidence="1 5">Belongs to the bacterial ribosomal protein bL28 family.</text>
</comment>
<evidence type="ECO:0000256" key="1">
    <source>
        <dbReference type="ARBA" id="ARBA00008760"/>
    </source>
</evidence>
<reference evidence="6 7" key="1">
    <citation type="submission" date="2011-10" db="EMBL/GenBank/DDBJ databases">
        <title>Genome Sequence of Commensalibacter intestini A911, isolated from Drosophila gut.</title>
        <authorList>
            <person name="Lee W.-J."/>
            <person name="Kim E.-K."/>
        </authorList>
    </citation>
    <scope>NUCLEOTIDE SEQUENCE [LARGE SCALE GENOMIC DNA]</scope>
    <source>
        <strain evidence="6 7">A911</strain>
    </source>
</reference>
<keyword evidence="3 5" id="KW-0687">Ribonucleoprotein</keyword>
<dbReference type="STRING" id="1088868.CIN_06480"/>
<dbReference type="PANTHER" id="PTHR13528">
    <property type="entry name" value="39S RIBOSOMAL PROTEIN L28, MITOCHONDRIAL"/>
    <property type="match status" value="1"/>
</dbReference>
<dbReference type="InterPro" id="IPR037147">
    <property type="entry name" value="Ribosomal_bL28_sf"/>
</dbReference>
<dbReference type="NCBIfam" id="TIGR00009">
    <property type="entry name" value="L28"/>
    <property type="match status" value="1"/>
</dbReference>
<dbReference type="GO" id="GO:0022625">
    <property type="term" value="C:cytosolic large ribosomal subunit"/>
    <property type="evidence" value="ECO:0007669"/>
    <property type="project" value="TreeGrafter"/>
</dbReference>
<proteinExistence type="inferred from homology"/>
<organism evidence="6 7">
    <name type="scientific">Commensalibacter intestini A911</name>
    <dbReference type="NCBI Taxonomy" id="1088868"/>
    <lineage>
        <taxon>Bacteria</taxon>
        <taxon>Pseudomonadati</taxon>
        <taxon>Pseudomonadota</taxon>
        <taxon>Alphaproteobacteria</taxon>
        <taxon>Acetobacterales</taxon>
        <taxon>Acetobacteraceae</taxon>
    </lineage>
</organism>
<dbReference type="SUPFAM" id="SSF143800">
    <property type="entry name" value="L28p-like"/>
    <property type="match status" value="1"/>
</dbReference>
<dbReference type="PATRIC" id="fig|1088868.3.peg.650"/>
<protein>
    <recommendedName>
        <fullName evidence="4 5">Large ribosomal subunit protein bL28</fullName>
    </recommendedName>
</protein>
<dbReference type="Proteomes" id="UP000005939">
    <property type="component" value="Unassembled WGS sequence"/>
</dbReference>
<dbReference type="Gene3D" id="2.30.170.40">
    <property type="entry name" value="Ribosomal protein L28/L24"/>
    <property type="match status" value="1"/>
</dbReference>
<dbReference type="InterPro" id="IPR001383">
    <property type="entry name" value="Ribosomal_bL28_bact-type"/>
</dbReference>
<dbReference type="GO" id="GO:0006412">
    <property type="term" value="P:translation"/>
    <property type="evidence" value="ECO:0007669"/>
    <property type="project" value="UniProtKB-UniRule"/>
</dbReference>
<sequence>MSALLSEDKSMSRRCQITGKGVLTGNNVSHANNKNRRRFLPNLQDYSLLSDILGHSIRLRVTNHGLRTIEHNGGLDNFLLTTPNRKLTVEAMVIKRRILQAKEKKLAATA</sequence>
<dbReference type="eggNOG" id="COG0227">
    <property type="taxonomic scope" value="Bacteria"/>
</dbReference>
<gene>
    <name evidence="5" type="primary">rpmB</name>
    <name evidence="6" type="ORF">CIN_06480</name>
</gene>
<dbReference type="GO" id="GO:0003735">
    <property type="term" value="F:structural constituent of ribosome"/>
    <property type="evidence" value="ECO:0007669"/>
    <property type="project" value="InterPro"/>
</dbReference>
<accession>G6EYX8</accession>
<evidence type="ECO:0000313" key="6">
    <source>
        <dbReference type="EMBL" id="EHD14716.1"/>
    </source>
</evidence>
<evidence type="ECO:0000313" key="7">
    <source>
        <dbReference type="Proteomes" id="UP000005939"/>
    </source>
</evidence>
<dbReference type="Pfam" id="PF00830">
    <property type="entry name" value="Ribosomal_L28"/>
    <property type="match status" value="1"/>
</dbReference>
<dbReference type="InterPro" id="IPR034704">
    <property type="entry name" value="Ribosomal_bL28/bL31-like_sf"/>
</dbReference>